<gene>
    <name evidence="1" type="ORF">AVDCRST_MAG87-3190</name>
</gene>
<feature type="non-terminal residue" evidence="1">
    <location>
        <position position="51"/>
    </location>
</feature>
<dbReference type="AlphaFoldDB" id="A0A6J4VJ65"/>
<evidence type="ECO:0000313" key="1">
    <source>
        <dbReference type="EMBL" id="CAA9579495.1"/>
    </source>
</evidence>
<proteinExistence type="predicted"/>
<sequence>CIEDALMPLTGTIPMPLTRSSPTTIQQALLPKHLRAEVLTAVRHSETSSQR</sequence>
<organism evidence="1">
    <name type="scientific">uncultured Thermomicrobiales bacterium</name>
    <dbReference type="NCBI Taxonomy" id="1645740"/>
    <lineage>
        <taxon>Bacteria</taxon>
        <taxon>Pseudomonadati</taxon>
        <taxon>Thermomicrobiota</taxon>
        <taxon>Thermomicrobia</taxon>
        <taxon>Thermomicrobiales</taxon>
        <taxon>environmental samples</taxon>
    </lineage>
</organism>
<name>A0A6J4VJ65_9BACT</name>
<feature type="non-terminal residue" evidence="1">
    <location>
        <position position="1"/>
    </location>
</feature>
<dbReference type="EMBL" id="CADCWJ010000702">
    <property type="protein sequence ID" value="CAA9579495.1"/>
    <property type="molecule type" value="Genomic_DNA"/>
</dbReference>
<accession>A0A6J4VJ65</accession>
<reference evidence="1" key="1">
    <citation type="submission" date="2020-02" db="EMBL/GenBank/DDBJ databases">
        <authorList>
            <person name="Meier V. D."/>
        </authorList>
    </citation>
    <scope>NUCLEOTIDE SEQUENCE</scope>
    <source>
        <strain evidence="1">AVDCRST_MAG87</strain>
    </source>
</reference>
<protein>
    <submittedName>
        <fullName evidence="1">Uncharacterized protein</fullName>
    </submittedName>
</protein>